<evidence type="ECO:0000313" key="1">
    <source>
        <dbReference type="EMBL" id="OYR23511.1"/>
    </source>
</evidence>
<dbReference type="Proteomes" id="UP000216188">
    <property type="component" value="Unassembled WGS sequence"/>
</dbReference>
<proteinExistence type="predicted"/>
<gene>
    <name evidence="1" type="ORF">CEV34_3515</name>
</gene>
<sequence length="158" mass="17670">MSFLLCLVLPPLKQNKGLRLLFHPQPIITGIHQRRFRTLADKKGPHLDIGYAERRSPIGDHHIEEIAVPLFNEASRIYAPDEIDFLRNCVALASLKLSSTQLDETVLAERILRLYESGLRDASTICDLAVRLINPANESADIFAANGNAPHEIDLLPE</sequence>
<dbReference type="EMBL" id="NNRM01000039">
    <property type="protein sequence ID" value="OYR23511.1"/>
    <property type="molecule type" value="Genomic_DNA"/>
</dbReference>
<reference evidence="1 2" key="1">
    <citation type="submission" date="2017-07" db="EMBL/GenBank/DDBJ databases">
        <title>Phylogenetic study on the rhizospheric bacterium Ochrobactrum sp. A44.</title>
        <authorList>
            <person name="Krzyzanowska D.M."/>
            <person name="Ossowicki A."/>
            <person name="Rajewska M."/>
            <person name="Maciag T."/>
            <person name="Kaczynski Z."/>
            <person name="Czerwicka M."/>
            <person name="Jafra S."/>
        </authorList>
    </citation>
    <scope>NUCLEOTIDE SEQUENCE [LARGE SCALE GENOMIC DNA]</scope>
    <source>
        <strain evidence="1 2">CCUG 30717</strain>
    </source>
</reference>
<organism evidence="1 2">
    <name type="scientific">Brucella pseudogrignonensis</name>
    <dbReference type="NCBI Taxonomy" id="419475"/>
    <lineage>
        <taxon>Bacteria</taxon>
        <taxon>Pseudomonadati</taxon>
        <taxon>Pseudomonadota</taxon>
        <taxon>Alphaproteobacteria</taxon>
        <taxon>Hyphomicrobiales</taxon>
        <taxon>Brucellaceae</taxon>
        <taxon>Brucella/Ochrobactrum group</taxon>
        <taxon>Brucella</taxon>
    </lineage>
</organism>
<comment type="caution">
    <text evidence="1">The sequence shown here is derived from an EMBL/GenBank/DDBJ whole genome shotgun (WGS) entry which is preliminary data.</text>
</comment>
<dbReference type="AlphaFoldDB" id="A0A256GA33"/>
<name>A0A256GA33_9HYPH</name>
<keyword evidence="2" id="KW-1185">Reference proteome</keyword>
<evidence type="ECO:0000313" key="2">
    <source>
        <dbReference type="Proteomes" id="UP000216188"/>
    </source>
</evidence>
<accession>A0A256GA33</accession>
<protein>
    <submittedName>
        <fullName evidence="1">Uncharacterized protein</fullName>
    </submittedName>
</protein>